<dbReference type="RefSeq" id="WP_090985504.1">
    <property type="nucleotide sequence ID" value="NZ_FOJM01000013.1"/>
</dbReference>
<dbReference type="InterPro" id="IPR027417">
    <property type="entry name" value="P-loop_NTPase"/>
</dbReference>
<evidence type="ECO:0000313" key="1">
    <source>
        <dbReference type="EMBL" id="SFA54296.1"/>
    </source>
</evidence>
<gene>
    <name evidence="1" type="ORF">SAMN04488511_11390</name>
</gene>
<keyword evidence="2" id="KW-1185">Reference proteome</keyword>
<dbReference type="SUPFAM" id="SSF52540">
    <property type="entry name" value="P-loop containing nucleoside triphosphate hydrolases"/>
    <property type="match status" value="1"/>
</dbReference>
<dbReference type="OrthoDB" id="836928at2"/>
<dbReference type="Gene3D" id="3.40.50.300">
    <property type="entry name" value="P-loop containing nucleotide triphosphate hydrolases"/>
    <property type="match status" value="1"/>
</dbReference>
<dbReference type="STRING" id="332999.SAMN04488511_11390"/>
<name>A0A1I0TTK1_9SPHI</name>
<reference evidence="2" key="1">
    <citation type="submission" date="2016-10" db="EMBL/GenBank/DDBJ databases">
        <authorList>
            <person name="Varghese N."/>
            <person name="Submissions S."/>
        </authorList>
    </citation>
    <scope>NUCLEOTIDE SEQUENCE [LARGE SCALE GENOMIC DNA]</scope>
    <source>
        <strain evidence="2">DSM 18130</strain>
    </source>
</reference>
<dbReference type="PIRSF" id="PIRSF034285">
    <property type="entry name" value="UCP034285"/>
    <property type="match status" value="1"/>
</dbReference>
<accession>A0A1I0TTK1</accession>
<evidence type="ECO:0000313" key="2">
    <source>
        <dbReference type="Proteomes" id="UP000198836"/>
    </source>
</evidence>
<dbReference type="EMBL" id="FOJM01000013">
    <property type="protein sequence ID" value="SFA54296.1"/>
    <property type="molecule type" value="Genomic_DNA"/>
</dbReference>
<dbReference type="AlphaFoldDB" id="A0A1I0TTK1"/>
<sequence length="242" mass="26627">MAAVKKDIIGKLQEQILNLQGFKPERNAHGIDFGLGIISNAFPGNVFPLAALHEFLATNLEDASASGGFISVLLSTLMKKGGLCLWISTQRKIFPPSLITFGLSPERIIFIDLQNERDVLWASEEALKCESLTAVVTELDEISFAQSRRLQLVIEKSRVTAFVIRKNAEKLSSTLAAARWRISAMPSGAIDGLPGLGFARWHVELLKVKNGIPGNWMIEYAAGVFKPVKQVPFNDLKIRKAV</sequence>
<proteinExistence type="predicted"/>
<organism evidence="1 2">
    <name type="scientific">Pedobacter suwonensis</name>
    <dbReference type="NCBI Taxonomy" id="332999"/>
    <lineage>
        <taxon>Bacteria</taxon>
        <taxon>Pseudomonadati</taxon>
        <taxon>Bacteroidota</taxon>
        <taxon>Sphingobacteriia</taxon>
        <taxon>Sphingobacteriales</taxon>
        <taxon>Sphingobacteriaceae</taxon>
        <taxon>Pedobacter</taxon>
    </lineage>
</organism>
<dbReference type="Proteomes" id="UP000198836">
    <property type="component" value="Unassembled WGS sequence"/>
</dbReference>
<protein>
    <submittedName>
        <fullName evidence="1">Protein ImuA</fullName>
    </submittedName>
</protein>
<dbReference type="InterPro" id="IPR017026">
    <property type="entry name" value="ImuA"/>
</dbReference>